<proteinExistence type="inferred from homology"/>
<keyword evidence="3" id="KW-0949">S-adenosyl-L-methionine</keyword>
<dbReference type="Pfam" id="PF01596">
    <property type="entry name" value="Methyltransf_3"/>
    <property type="match status" value="1"/>
</dbReference>
<evidence type="ECO:0000313" key="6">
    <source>
        <dbReference type="Proteomes" id="UP000738349"/>
    </source>
</evidence>
<evidence type="ECO:0000256" key="4">
    <source>
        <dbReference type="ARBA" id="ARBA00023453"/>
    </source>
</evidence>
<sequence length="250" mass="27180">MAKSIKFIPSSSQSYDSIYERDPRHVAVDLYANSHLLNETKNEHHAALERIYHNSLAAGLPDISCSPAQAKFLMLQIQISNAKNVLEVGTLGGYSAAWMASAGPDVEVSTIEIDETHASVASRNITEAGLASQVEILRGAGLEILPKLASEVQSHQRSPFDFVFIDANKQDSLAYFNLALSMACPRTAIIVDNVVRNGKVVSAAEAEKDDRVLGIRQLIEAIGKDDRVDATVIQTVGEKNYDGFLLAIKK</sequence>
<dbReference type="AlphaFoldDB" id="A0A9P9ERA7"/>
<dbReference type="PROSITE" id="PS51682">
    <property type="entry name" value="SAM_OMT_I"/>
    <property type="match status" value="1"/>
</dbReference>
<comment type="similarity">
    <text evidence="4">Belongs to the class I-like SAM-binding methyltransferase superfamily. Cation-dependent O-methyltransferase family.</text>
</comment>
<dbReference type="PANTHER" id="PTHR10509:SF14">
    <property type="entry name" value="CAFFEOYL-COA O-METHYLTRANSFERASE 3-RELATED"/>
    <property type="match status" value="1"/>
</dbReference>
<dbReference type="Proteomes" id="UP000738349">
    <property type="component" value="Unassembled WGS sequence"/>
</dbReference>
<evidence type="ECO:0000256" key="3">
    <source>
        <dbReference type="ARBA" id="ARBA00022691"/>
    </source>
</evidence>
<evidence type="ECO:0000256" key="2">
    <source>
        <dbReference type="ARBA" id="ARBA00022679"/>
    </source>
</evidence>
<dbReference type="OrthoDB" id="10251242at2759"/>
<gene>
    <name evidence="5" type="ORF">EDB81DRAFT_797533</name>
</gene>
<dbReference type="GO" id="GO:0008171">
    <property type="term" value="F:O-methyltransferase activity"/>
    <property type="evidence" value="ECO:0007669"/>
    <property type="project" value="InterPro"/>
</dbReference>
<reference evidence="5" key="1">
    <citation type="journal article" date="2021" name="Nat. Commun.">
        <title>Genetic determinants of endophytism in the Arabidopsis root mycobiome.</title>
        <authorList>
            <person name="Mesny F."/>
            <person name="Miyauchi S."/>
            <person name="Thiergart T."/>
            <person name="Pickel B."/>
            <person name="Atanasova L."/>
            <person name="Karlsson M."/>
            <person name="Huettel B."/>
            <person name="Barry K.W."/>
            <person name="Haridas S."/>
            <person name="Chen C."/>
            <person name="Bauer D."/>
            <person name="Andreopoulos W."/>
            <person name="Pangilinan J."/>
            <person name="LaButti K."/>
            <person name="Riley R."/>
            <person name="Lipzen A."/>
            <person name="Clum A."/>
            <person name="Drula E."/>
            <person name="Henrissat B."/>
            <person name="Kohler A."/>
            <person name="Grigoriev I.V."/>
            <person name="Martin F.M."/>
            <person name="Hacquard S."/>
        </authorList>
    </citation>
    <scope>NUCLEOTIDE SEQUENCE</scope>
    <source>
        <strain evidence="5">MPI-CAGE-AT-0147</strain>
    </source>
</reference>
<dbReference type="Gene3D" id="3.40.50.150">
    <property type="entry name" value="Vaccinia Virus protein VP39"/>
    <property type="match status" value="1"/>
</dbReference>
<dbReference type="EMBL" id="JAGMUV010000010">
    <property type="protein sequence ID" value="KAH7141702.1"/>
    <property type="molecule type" value="Genomic_DNA"/>
</dbReference>
<comment type="caution">
    <text evidence="5">The sequence shown here is derived from an EMBL/GenBank/DDBJ whole genome shotgun (WGS) entry which is preliminary data.</text>
</comment>
<dbReference type="InterPro" id="IPR002935">
    <property type="entry name" value="SAM_O-MeTrfase"/>
</dbReference>
<dbReference type="GO" id="GO:0032259">
    <property type="term" value="P:methylation"/>
    <property type="evidence" value="ECO:0007669"/>
    <property type="project" value="UniProtKB-KW"/>
</dbReference>
<dbReference type="SUPFAM" id="SSF53335">
    <property type="entry name" value="S-adenosyl-L-methionine-dependent methyltransferases"/>
    <property type="match status" value="1"/>
</dbReference>
<evidence type="ECO:0000313" key="5">
    <source>
        <dbReference type="EMBL" id="KAH7141702.1"/>
    </source>
</evidence>
<name>A0A9P9ERA7_9HYPO</name>
<dbReference type="InterPro" id="IPR050362">
    <property type="entry name" value="Cation-dep_OMT"/>
</dbReference>
<dbReference type="GO" id="GO:0008757">
    <property type="term" value="F:S-adenosylmethionine-dependent methyltransferase activity"/>
    <property type="evidence" value="ECO:0007669"/>
    <property type="project" value="TreeGrafter"/>
</dbReference>
<keyword evidence="6" id="KW-1185">Reference proteome</keyword>
<protein>
    <submittedName>
        <fullName evidence="5">O-methyltransferase-domain-containing protein</fullName>
    </submittedName>
</protein>
<keyword evidence="1" id="KW-0489">Methyltransferase</keyword>
<dbReference type="InterPro" id="IPR029063">
    <property type="entry name" value="SAM-dependent_MTases_sf"/>
</dbReference>
<keyword evidence="2" id="KW-0808">Transferase</keyword>
<dbReference type="PANTHER" id="PTHR10509">
    <property type="entry name" value="O-METHYLTRANSFERASE-RELATED"/>
    <property type="match status" value="1"/>
</dbReference>
<evidence type="ECO:0000256" key="1">
    <source>
        <dbReference type="ARBA" id="ARBA00022603"/>
    </source>
</evidence>
<accession>A0A9P9ERA7</accession>
<organism evidence="5 6">
    <name type="scientific">Dactylonectria macrodidyma</name>
    <dbReference type="NCBI Taxonomy" id="307937"/>
    <lineage>
        <taxon>Eukaryota</taxon>
        <taxon>Fungi</taxon>
        <taxon>Dikarya</taxon>
        <taxon>Ascomycota</taxon>
        <taxon>Pezizomycotina</taxon>
        <taxon>Sordariomycetes</taxon>
        <taxon>Hypocreomycetidae</taxon>
        <taxon>Hypocreales</taxon>
        <taxon>Nectriaceae</taxon>
        <taxon>Dactylonectria</taxon>
    </lineage>
</organism>